<evidence type="ECO:0000256" key="1">
    <source>
        <dbReference type="ARBA" id="ARBA00006484"/>
    </source>
</evidence>
<dbReference type="PANTHER" id="PTHR44229:SF8">
    <property type="entry name" value="ALCOHOL DEHYDROGENASE-RELATED"/>
    <property type="match status" value="1"/>
</dbReference>
<dbReference type="PANTHER" id="PTHR44229">
    <property type="entry name" value="15-HYDROXYPROSTAGLANDIN DEHYDROGENASE [NAD(+)]"/>
    <property type="match status" value="1"/>
</dbReference>
<proteinExistence type="inferred from homology"/>
<evidence type="ECO:0000256" key="3">
    <source>
        <dbReference type="RuleBase" id="RU000363"/>
    </source>
</evidence>
<dbReference type="PROSITE" id="PS00061">
    <property type="entry name" value="ADH_SHORT"/>
    <property type="match status" value="1"/>
</dbReference>
<keyword evidence="2" id="KW-0560">Oxidoreductase</keyword>
<dbReference type="Pfam" id="PF00106">
    <property type="entry name" value="adh_short"/>
    <property type="match status" value="2"/>
</dbReference>
<dbReference type="GO" id="GO:0005737">
    <property type="term" value="C:cytoplasm"/>
    <property type="evidence" value="ECO:0007669"/>
    <property type="project" value="TreeGrafter"/>
</dbReference>
<evidence type="ECO:0000313" key="5">
    <source>
        <dbReference type="Proteomes" id="UP001458880"/>
    </source>
</evidence>
<protein>
    <submittedName>
        <fullName evidence="4">Short chain dehydrogenase</fullName>
    </submittedName>
</protein>
<gene>
    <name evidence="4" type="ORF">QE152_g27264</name>
</gene>
<reference evidence="4 5" key="1">
    <citation type="journal article" date="2024" name="BMC Genomics">
        <title>De novo assembly and annotation of Popillia japonica's genome with initial clues to its potential as an invasive pest.</title>
        <authorList>
            <person name="Cucini C."/>
            <person name="Boschi S."/>
            <person name="Funari R."/>
            <person name="Cardaioli E."/>
            <person name="Iannotti N."/>
            <person name="Marturano G."/>
            <person name="Paoli F."/>
            <person name="Bruttini M."/>
            <person name="Carapelli A."/>
            <person name="Frati F."/>
            <person name="Nardi F."/>
        </authorList>
    </citation>
    <scope>NUCLEOTIDE SEQUENCE [LARGE SCALE GENOMIC DNA]</scope>
    <source>
        <strain evidence="4">DMR45628</strain>
    </source>
</reference>
<keyword evidence="5" id="KW-1185">Reference proteome</keyword>
<organism evidence="4 5">
    <name type="scientific">Popillia japonica</name>
    <name type="common">Japanese beetle</name>
    <dbReference type="NCBI Taxonomy" id="7064"/>
    <lineage>
        <taxon>Eukaryota</taxon>
        <taxon>Metazoa</taxon>
        <taxon>Ecdysozoa</taxon>
        <taxon>Arthropoda</taxon>
        <taxon>Hexapoda</taxon>
        <taxon>Insecta</taxon>
        <taxon>Pterygota</taxon>
        <taxon>Neoptera</taxon>
        <taxon>Endopterygota</taxon>
        <taxon>Coleoptera</taxon>
        <taxon>Polyphaga</taxon>
        <taxon>Scarabaeiformia</taxon>
        <taxon>Scarabaeidae</taxon>
        <taxon>Rutelinae</taxon>
        <taxon>Popillia</taxon>
    </lineage>
</organism>
<dbReference type="InterPro" id="IPR002347">
    <property type="entry name" value="SDR_fam"/>
</dbReference>
<evidence type="ECO:0000313" key="4">
    <source>
        <dbReference type="EMBL" id="KAK9708319.1"/>
    </source>
</evidence>
<comment type="similarity">
    <text evidence="1 3">Belongs to the short-chain dehydrogenases/reductases (SDR) family.</text>
</comment>
<accession>A0AAW1JTL3</accession>
<dbReference type="PRINTS" id="PR00081">
    <property type="entry name" value="GDHRDH"/>
</dbReference>
<dbReference type="PRINTS" id="PR00080">
    <property type="entry name" value="SDRFAMILY"/>
</dbReference>
<evidence type="ECO:0000256" key="2">
    <source>
        <dbReference type="ARBA" id="ARBA00023002"/>
    </source>
</evidence>
<sequence length="286" mass="31317">MYVENRVALITGGVSGIGLSIAKELLRNGIRGVTLMDINEVTGKEVVTLLKKEYGPEKVIYIKGDVTVTLLKKEYGPEKVIYIKGDVTNASEFEGAFKTTIEIFNNIDILVNSAGISDEVNSKKTIDINLCGVLTGTYLAMDNYLSKYKTMQHPIVVNVSSIFGLDGVQSSVTYSATKHAVIGIGKCLSMKEHFMATGVRIITICPGAADTPLLSTFRTLPGRYEDISKTLLPGLHVQQPEVISRSLVKILNICNTGDVWVIEDEKCKLLEIPDRFSLKVLKTVDV</sequence>
<dbReference type="InterPro" id="IPR020904">
    <property type="entry name" value="Sc_DH/Rdtase_CS"/>
</dbReference>
<dbReference type="SUPFAM" id="SSF51735">
    <property type="entry name" value="NAD(P)-binding Rossmann-fold domains"/>
    <property type="match status" value="1"/>
</dbReference>
<dbReference type="Proteomes" id="UP001458880">
    <property type="component" value="Unassembled WGS sequence"/>
</dbReference>
<dbReference type="EMBL" id="JASPKY010000332">
    <property type="protein sequence ID" value="KAK9708319.1"/>
    <property type="molecule type" value="Genomic_DNA"/>
</dbReference>
<name>A0AAW1JTL3_POPJA</name>
<dbReference type="AlphaFoldDB" id="A0AAW1JTL3"/>
<comment type="caution">
    <text evidence="4">The sequence shown here is derived from an EMBL/GenBank/DDBJ whole genome shotgun (WGS) entry which is preliminary data.</text>
</comment>
<dbReference type="GO" id="GO:0016616">
    <property type="term" value="F:oxidoreductase activity, acting on the CH-OH group of donors, NAD or NADP as acceptor"/>
    <property type="evidence" value="ECO:0007669"/>
    <property type="project" value="TreeGrafter"/>
</dbReference>
<dbReference type="InterPro" id="IPR036291">
    <property type="entry name" value="NAD(P)-bd_dom_sf"/>
</dbReference>
<dbReference type="Gene3D" id="3.40.50.720">
    <property type="entry name" value="NAD(P)-binding Rossmann-like Domain"/>
    <property type="match status" value="2"/>
</dbReference>